<name>A0A7W3JGG4_9MICO</name>
<feature type="region of interest" description="Disordered" evidence="1">
    <location>
        <begin position="460"/>
        <end position="479"/>
    </location>
</feature>
<dbReference type="EMBL" id="BJUV01000001">
    <property type="protein sequence ID" value="GEK81851.1"/>
    <property type="molecule type" value="Genomic_DNA"/>
</dbReference>
<accession>A0A7W3JGG4</accession>
<evidence type="ECO:0000313" key="4">
    <source>
        <dbReference type="Proteomes" id="UP000321154"/>
    </source>
</evidence>
<evidence type="ECO:0000313" key="5">
    <source>
        <dbReference type="Proteomes" id="UP000522688"/>
    </source>
</evidence>
<proteinExistence type="predicted"/>
<dbReference type="Proteomes" id="UP000522688">
    <property type="component" value="Unassembled WGS sequence"/>
</dbReference>
<dbReference type="Proteomes" id="UP000321154">
    <property type="component" value="Unassembled WGS sequence"/>
</dbReference>
<sequence length="584" mass="63326">MIRRPVRMARLKNSSLQTLATFRLLSGSLSADEDWAPFGRAQIVIAKPSAAVMALLDPATRVSVELELAADDSALAVWNGTSLFRLALVGTEVNDAEGTVSLSLMSAEQYLQDYKLPSTTEDLAAWGQQSSLRSIVYNVLNRVLGPSFTASYDALDTPFITYSEMTNLIENPSFEIANAAGWTAGNAAIERSDSWAATGTFSGRINPTGSTNDTYTATQPGMSAGQQYSISATFRMGETPGGMINSRARRIVIVATVNGTGRVIAQSDAGPSARFTNGRVRTTFTVPATASNVEVRLYNGSGRANDVVYWDAILLVAGNGLDTNNVSLIPYFDGNTTNTSAYAYKWDGDANASTSTRVPVTERPPESLTWSPGQSAYDFLKGILDAANQRLFCDLDGTFILTNNDYRDRSDVVHFDYGANLYSANELRSRTATQPDGTPLFADGVLITYTWRDRNGIDRKRTDYAGPTNPQSVYPIERTSTGYPGKTAAAYLLVRLRAKRVMQEVTAAEDFDLMPGREVSITSAPDVTRTGYVTAVTWDLSTAEMTVTTKGLVNTPVNAWNQQPAQKTWTSLPTGTTWATYTTS</sequence>
<comment type="caution">
    <text evidence="3">The sequence shown here is derived from an EMBL/GenBank/DDBJ whole genome shotgun (WGS) entry which is preliminary data.</text>
</comment>
<dbReference type="OrthoDB" id="5165480at2"/>
<reference evidence="2 4" key="1">
    <citation type="submission" date="2019-07" db="EMBL/GenBank/DDBJ databases">
        <title>Whole genome shotgun sequence of Frigoribacterium faeni NBRC 103066.</title>
        <authorList>
            <person name="Hosoyama A."/>
            <person name="Uohara A."/>
            <person name="Ohji S."/>
            <person name="Ichikawa N."/>
        </authorList>
    </citation>
    <scope>NUCLEOTIDE SEQUENCE [LARGE SCALE GENOMIC DNA]</scope>
    <source>
        <strain evidence="2 4">NBRC 103066</strain>
    </source>
</reference>
<organism evidence="3 5">
    <name type="scientific">Frigoribacterium faeni</name>
    <dbReference type="NCBI Taxonomy" id="145483"/>
    <lineage>
        <taxon>Bacteria</taxon>
        <taxon>Bacillati</taxon>
        <taxon>Actinomycetota</taxon>
        <taxon>Actinomycetes</taxon>
        <taxon>Micrococcales</taxon>
        <taxon>Microbacteriaceae</taxon>
        <taxon>Frigoribacterium</taxon>
    </lineage>
</organism>
<evidence type="ECO:0008006" key="6">
    <source>
        <dbReference type="Google" id="ProtNLM"/>
    </source>
</evidence>
<dbReference type="Gene3D" id="2.60.120.260">
    <property type="entry name" value="Galactose-binding domain-like"/>
    <property type="match status" value="1"/>
</dbReference>
<evidence type="ECO:0000313" key="3">
    <source>
        <dbReference type="EMBL" id="MBA8812432.1"/>
    </source>
</evidence>
<dbReference type="RefSeq" id="WP_146851955.1">
    <property type="nucleotide sequence ID" value="NZ_BAAAHR010000002.1"/>
</dbReference>
<evidence type="ECO:0000313" key="2">
    <source>
        <dbReference type="EMBL" id="GEK81851.1"/>
    </source>
</evidence>
<protein>
    <recommendedName>
        <fullName evidence="6">Minor tail protein</fullName>
    </recommendedName>
</protein>
<dbReference type="AlphaFoldDB" id="A0A7W3JGG4"/>
<keyword evidence="4" id="KW-1185">Reference proteome</keyword>
<reference evidence="3 5" key="2">
    <citation type="submission" date="2020-07" db="EMBL/GenBank/DDBJ databases">
        <title>Sequencing the genomes of 1000 actinobacteria strains.</title>
        <authorList>
            <person name="Klenk H.-P."/>
        </authorList>
    </citation>
    <scope>NUCLEOTIDE SEQUENCE [LARGE SCALE GENOMIC DNA]</scope>
    <source>
        <strain evidence="3 5">DSM 10309</strain>
    </source>
</reference>
<dbReference type="EMBL" id="JACGWW010000001">
    <property type="protein sequence ID" value="MBA8812432.1"/>
    <property type="molecule type" value="Genomic_DNA"/>
</dbReference>
<evidence type="ECO:0000256" key="1">
    <source>
        <dbReference type="SAM" id="MobiDB-lite"/>
    </source>
</evidence>
<feature type="compositionally biased region" description="Polar residues" evidence="1">
    <location>
        <begin position="468"/>
        <end position="479"/>
    </location>
</feature>
<gene>
    <name evidence="3" type="ORF">FB463_000656</name>
    <name evidence="2" type="ORF">FFA01_01600</name>
</gene>